<comment type="caution">
    <text evidence="1">The sequence shown here is derived from an EMBL/GenBank/DDBJ whole genome shotgun (WGS) entry which is preliminary data.</text>
</comment>
<protein>
    <submittedName>
        <fullName evidence="1">Uncharacterized protein</fullName>
    </submittedName>
</protein>
<dbReference type="RefSeq" id="WP_344476452.1">
    <property type="nucleotide sequence ID" value="NZ_BAAAQX010000008.1"/>
</dbReference>
<reference evidence="1 2" key="1">
    <citation type="journal article" date="2019" name="Int. J. Syst. Evol. Microbiol.">
        <title>The Global Catalogue of Microorganisms (GCM) 10K type strain sequencing project: providing services to taxonomists for standard genome sequencing and annotation.</title>
        <authorList>
            <consortium name="The Broad Institute Genomics Platform"/>
            <consortium name="The Broad Institute Genome Sequencing Center for Infectious Disease"/>
            <person name="Wu L."/>
            <person name="Ma J."/>
        </authorList>
    </citation>
    <scope>NUCLEOTIDE SEQUENCE [LARGE SCALE GENOMIC DNA]</scope>
    <source>
        <strain evidence="1 2">JCM 16114</strain>
    </source>
</reference>
<accession>A0ABN3CHT7</accession>
<evidence type="ECO:0000313" key="1">
    <source>
        <dbReference type="EMBL" id="GAA2208378.1"/>
    </source>
</evidence>
<dbReference type="Proteomes" id="UP001499843">
    <property type="component" value="Unassembled WGS sequence"/>
</dbReference>
<name>A0ABN3CHT7_9ACTN</name>
<proteinExistence type="predicted"/>
<gene>
    <name evidence="1" type="ORF">GCM10009850_038360</name>
</gene>
<sequence length="108" mass="11692">MPQQRLYLLHRQAQDQEQGGGGGAHHVRGELGQFQENFARQVAMIKPLMTWDPPTATWHVRLSTPQAELVSKLINTLLEAARVYGITAAVQVVSGRNDGGGTDAFAGA</sequence>
<evidence type="ECO:0000313" key="2">
    <source>
        <dbReference type="Proteomes" id="UP001499843"/>
    </source>
</evidence>
<organism evidence="1 2">
    <name type="scientific">Nonomuraea monospora</name>
    <dbReference type="NCBI Taxonomy" id="568818"/>
    <lineage>
        <taxon>Bacteria</taxon>
        <taxon>Bacillati</taxon>
        <taxon>Actinomycetota</taxon>
        <taxon>Actinomycetes</taxon>
        <taxon>Streptosporangiales</taxon>
        <taxon>Streptosporangiaceae</taxon>
        <taxon>Nonomuraea</taxon>
    </lineage>
</organism>
<keyword evidence="2" id="KW-1185">Reference proteome</keyword>
<dbReference type="EMBL" id="BAAAQX010000008">
    <property type="protein sequence ID" value="GAA2208378.1"/>
    <property type="molecule type" value="Genomic_DNA"/>
</dbReference>